<keyword evidence="6" id="KW-0175">Coiled coil</keyword>
<dbReference type="InterPro" id="IPR042197">
    <property type="entry name" value="Apaf_helical"/>
</dbReference>
<evidence type="ECO:0008006" key="11">
    <source>
        <dbReference type="Google" id="ProtNLM"/>
    </source>
</evidence>
<evidence type="ECO:0000259" key="7">
    <source>
        <dbReference type="Pfam" id="PF00931"/>
    </source>
</evidence>
<dbReference type="PANTHER" id="PTHR23155:SF1165">
    <property type="entry name" value="OS11G0676100 PROTEIN"/>
    <property type="match status" value="1"/>
</dbReference>
<dbReference type="InterPro" id="IPR002182">
    <property type="entry name" value="NB-ARC"/>
</dbReference>
<keyword evidence="4" id="KW-0547">Nucleotide-binding</keyword>
<dbReference type="InterPro" id="IPR041118">
    <property type="entry name" value="Rx_N"/>
</dbReference>
<dbReference type="InterPro" id="IPR044974">
    <property type="entry name" value="Disease_R_plants"/>
</dbReference>
<evidence type="ECO:0000313" key="10">
    <source>
        <dbReference type="EMBL" id="PAN43688.1"/>
    </source>
</evidence>
<dbReference type="CDD" id="cd14798">
    <property type="entry name" value="RX-CC_like"/>
    <property type="match status" value="1"/>
</dbReference>
<dbReference type="EMBL" id="CM008053">
    <property type="protein sequence ID" value="PAN43688.1"/>
    <property type="molecule type" value="Genomic_DNA"/>
</dbReference>
<evidence type="ECO:0000256" key="6">
    <source>
        <dbReference type="SAM" id="Coils"/>
    </source>
</evidence>
<dbReference type="Proteomes" id="UP000243499">
    <property type="component" value="Chromosome 8"/>
</dbReference>
<dbReference type="AlphaFoldDB" id="A0A2S3IFU7"/>
<dbReference type="Gramene" id="PAN43688">
    <property type="protein sequence ID" value="PAN43688"/>
    <property type="gene ID" value="PAHAL_8G257200"/>
</dbReference>
<dbReference type="Gene3D" id="1.10.8.430">
    <property type="entry name" value="Helical domain of apoptotic protease-activating factors"/>
    <property type="match status" value="1"/>
</dbReference>
<dbReference type="PRINTS" id="PR00364">
    <property type="entry name" value="DISEASERSIST"/>
</dbReference>
<evidence type="ECO:0000256" key="1">
    <source>
        <dbReference type="ARBA" id="ARBA00008894"/>
    </source>
</evidence>
<feature type="domain" description="NB-ARC" evidence="7">
    <location>
        <begin position="190"/>
        <end position="335"/>
    </location>
</feature>
<dbReference type="GO" id="GO:0043531">
    <property type="term" value="F:ADP binding"/>
    <property type="evidence" value="ECO:0007669"/>
    <property type="project" value="InterPro"/>
</dbReference>
<dbReference type="Pfam" id="PF18052">
    <property type="entry name" value="Rx_N"/>
    <property type="match status" value="1"/>
</dbReference>
<dbReference type="InterPro" id="IPR036388">
    <property type="entry name" value="WH-like_DNA-bd_sf"/>
</dbReference>
<dbReference type="Pfam" id="PF23559">
    <property type="entry name" value="WHD_DRP"/>
    <property type="match status" value="1"/>
</dbReference>
<comment type="similarity">
    <text evidence="1">Belongs to the disease resistance NB-LRR family.</text>
</comment>
<dbReference type="Pfam" id="PF00931">
    <property type="entry name" value="NB-ARC"/>
    <property type="match status" value="1"/>
</dbReference>
<dbReference type="GO" id="GO:0009626">
    <property type="term" value="P:plant-type hypersensitive response"/>
    <property type="evidence" value="ECO:0007669"/>
    <property type="project" value="UniProtKB-ARBA"/>
</dbReference>
<feature type="domain" description="Disease resistance N-terminal" evidence="8">
    <location>
        <begin position="10"/>
        <end position="85"/>
    </location>
</feature>
<organism evidence="10">
    <name type="scientific">Panicum hallii</name>
    <dbReference type="NCBI Taxonomy" id="206008"/>
    <lineage>
        <taxon>Eukaryota</taxon>
        <taxon>Viridiplantae</taxon>
        <taxon>Streptophyta</taxon>
        <taxon>Embryophyta</taxon>
        <taxon>Tracheophyta</taxon>
        <taxon>Spermatophyta</taxon>
        <taxon>Magnoliopsida</taxon>
        <taxon>Liliopsida</taxon>
        <taxon>Poales</taxon>
        <taxon>Poaceae</taxon>
        <taxon>PACMAD clade</taxon>
        <taxon>Panicoideae</taxon>
        <taxon>Panicodae</taxon>
        <taxon>Paniceae</taxon>
        <taxon>Panicinae</taxon>
        <taxon>Panicum</taxon>
        <taxon>Panicum sect. Panicum</taxon>
    </lineage>
</organism>
<keyword evidence="5" id="KW-0611">Plant defense</keyword>
<evidence type="ECO:0000256" key="5">
    <source>
        <dbReference type="ARBA" id="ARBA00022821"/>
    </source>
</evidence>
<accession>A0A2S3IFU7</accession>
<dbReference type="InterPro" id="IPR038005">
    <property type="entry name" value="RX-like_CC"/>
</dbReference>
<name>A0A2S3IFU7_9POAL</name>
<gene>
    <name evidence="10" type="ORF">PAHAL_8G257200</name>
</gene>
<dbReference type="Gene3D" id="3.40.50.300">
    <property type="entry name" value="P-loop containing nucleotide triphosphate hydrolases"/>
    <property type="match status" value="1"/>
</dbReference>
<dbReference type="InterPro" id="IPR058922">
    <property type="entry name" value="WHD_DRP"/>
</dbReference>
<evidence type="ECO:0000256" key="3">
    <source>
        <dbReference type="ARBA" id="ARBA00022737"/>
    </source>
</evidence>
<feature type="domain" description="Disease resistance protein winged helix" evidence="9">
    <location>
        <begin position="426"/>
        <end position="495"/>
    </location>
</feature>
<keyword evidence="2" id="KW-0433">Leucine-rich repeat</keyword>
<feature type="coiled-coil region" evidence="6">
    <location>
        <begin position="13"/>
        <end position="40"/>
    </location>
</feature>
<proteinExistence type="inferred from homology"/>
<dbReference type="Gene3D" id="1.10.10.10">
    <property type="entry name" value="Winged helix-like DNA-binding domain superfamily/Winged helix DNA-binding domain"/>
    <property type="match status" value="1"/>
</dbReference>
<dbReference type="Gene3D" id="1.20.5.4130">
    <property type="match status" value="1"/>
</dbReference>
<reference evidence="10" key="1">
    <citation type="submission" date="2018-04" db="EMBL/GenBank/DDBJ databases">
        <title>WGS assembly of Panicum hallii.</title>
        <authorList>
            <person name="Lovell J."/>
            <person name="Jenkins J."/>
            <person name="Lowry D."/>
            <person name="Mamidi S."/>
            <person name="Sreedasyam A."/>
            <person name="Weng X."/>
            <person name="Barry K."/>
            <person name="Bonette J."/>
            <person name="Campitelli B."/>
            <person name="Daum C."/>
            <person name="Gordon S."/>
            <person name="Gould B."/>
            <person name="Lipzen A."/>
            <person name="Macqueen A."/>
            <person name="Palacio-Mejia J."/>
            <person name="Plott C."/>
            <person name="Shakirov E."/>
            <person name="Shu S."/>
            <person name="Yoshinaga Y."/>
            <person name="Zane M."/>
            <person name="Rokhsar D."/>
            <person name="Grimwood J."/>
            <person name="Schmutz J."/>
            <person name="Juenger T."/>
        </authorList>
    </citation>
    <scope>NUCLEOTIDE SEQUENCE [LARGE SCALE GENOMIC DNA]</scope>
    <source>
        <strain evidence="10">FIL2</strain>
    </source>
</reference>
<keyword evidence="3" id="KW-0677">Repeat</keyword>
<evidence type="ECO:0000259" key="8">
    <source>
        <dbReference type="Pfam" id="PF18052"/>
    </source>
</evidence>
<dbReference type="InterPro" id="IPR027417">
    <property type="entry name" value="P-loop_NTPase"/>
</dbReference>
<dbReference type="SUPFAM" id="SSF52540">
    <property type="entry name" value="P-loop containing nucleoside triphosphate hydrolases"/>
    <property type="match status" value="1"/>
</dbReference>
<sequence>MATILFSFAGSCIQKLQEIITEEAIQIQHVKQELSDLQQTMMQIQCFLKDVDRRRIEDLAVSNWLGELKDAMYDADNIIDLAWFKGSKLLGEQPSSPSRKLTACNGFPLVSCFSTILTRRDIAVQIKSLNKRIERIAELGTKFKFETEPVASVSDMRKTSHLVEPNIVGKEIIHATGTLVGMVLDHREKKAYKIGIVGTGGVGKTTLAQKLYNDHRVKGSFKKQAWICVSQQYSPVGLLKEILRNVRVNQEQGESVGELQAKLAEAIEGNSFFLVLDDLWESDVWTNLLRIPLDAAAQVTTVATTRHDIVAKAIGVEHMHRVELMSEEVGWELLWRSMNISDEKIVHNLRDTGMEIVQNCGGLPLAIRIMASVLATKKTTEREWRKILSSDAWSMSKLPPELSGALYLSYDQLPPNLKQCFVYLALYPEDWVMHRDDLVRLWIAEGFVEKQDNLLMEDIAEDYYYELISRSLLLPDPLHFDQDRCKLHDLIRQLAHHLSREGCFFGDPRLLEDKNISEVRRLSVVTDKDMVVLASVKKQQLRVRTLINPYTFSIIDVLEIFGSSPT</sequence>
<dbReference type="GO" id="GO:0042742">
    <property type="term" value="P:defense response to bacterium"/>
    <property type="evidence" value="ECO:0007669"/>
    <property type="project" value="UniProtKB-ARBA"/>
</dbReference>
<evidence type="ECO:0000256" key="4">
    <source>
        <dbReference type="ARBA" id="ARBA00022741"/>
    </source>
</evidence>
<evidence type="ECO:0000256" key="2">
    <source>
        <dbReference type="ARBA" id="ARBA00022614"/>
    </source>
</evidence>
<dbReference type="FunFam" id="1.10.10.10:FF:000322">
    <property type="entry name" value="Probable disease resistance protein At1g63360"/>
    <property type="match status" value="1"/>
</dbReference>
<protein>
    <recommendedName>
        <fullName evidence="11">AAA+ ATPase domain-containing protein</fullName>
    </recommendedName>
</protein>
<dbReference type="PANTHER" id="PTHR23155">
    <property type="entry name" value="DISEASE RESISTANCE PROTEIN RP"/>
    <property type="match status" value="1"/>
</dbReference>
<dbReference type="GO" id="GO:0002758">
    <property type="term" value="P:innate immune response-activating signaling pathway"/>
    <property type="evidence" value="ECO:0007669"/>
    <property type="project" value="UniProtKB-ARBA"/>
</dbReference>
<evidence type="ECO:0000259" key="9">
    <source>
        <dbReference type="Pfam" id="PF23559"/>
    </source>
</evidence>